<dbReference type="InterPro" id="IPR036086">
    <property type="entry name" value="ParB/Sulfiredoxin_sf"/>
</dbReference>
<sequence>MSALTNHRHEVALTGLWHDYANLFPMLDAAAQDRLRDDIRQFGVREPIVLFNGRILDGRNRYMAARDLGLEFPVADYAGTDAEALAYVLSTNLHRRHLTESQRAAVAAKLANMPQGARTDLEPSANLRKVSTAEAATMLNVGTRTVEAAKAVLDHGAPELAAQVESGEVAVSAAAEVARLPGAEQAEVVAAGPQAVKARAKTIRDERKAKSTTANPHPTRALTREALTDDLAGLREENAELRSKLVAAEARIADLERANAELAHSESGRIIADLQAQRDREKAAKGKKMDELAVEARKLRAADKRIADLERELAASREREAIPL</sequence>
<reference evidence="4" key="1">
    <citation type="submission" date="2018-07" db="EMBL/GenBank/DDBJ databases">
        <title>Genome sequencing of Paracoccus sp. SC2-6.</title>
        <authorList>
            <person name="Heo J."/>
            <person name="Kim S.-J."/>
            <person name="Kwon S.-W."/>
        </authorList>
    </citation>
    <scope>NUCLEOTIDE SEQUENCE [LARGE SCALE GENOMIC DNA]</scope>
    <source>
        <strain evidence="4">SC2-6</strain>
    </source>
</reference>
<dbReference type="KEGG" id="pars:DRW48_10380"/>
<evidence type="ECO:0000313" key="3">
    <source>
        <dbReference type="EMBL" id="AXC50043.1"/>
    </source>
</evidence>
<feature type="coiled-coil region" evidence="1">
    <location>
        <begin position="292"/>
        <end position="319"/>
    </location>
</feature>
<evidence type="ECO:0000256" key="1">
    <source>
        <dbReference type="SAM" id="Coils"/>
    </source>
</evidence>
<gene>
    <name evidence="3" type="ORF">DRW48_10380</name>
</gene>
<dbReference type="OrthoDB" id="9800596at2"/>
<dbReference type="Gene3D" id="1.10.10.2830">
    <property type="match status" value="1"/>
</dbReference>
<evidence type="ECO:0000313" key="4">
    <source>
        <dbReference type="Proteomes" id="UP000252023"/>
    </source>
</evidence>
<accession>A0A344PKY8</accession>
<organism evidence="3 4">
    <name type="scientific">Paracoccus suum</name>
    <dbReference type="NCBI Taxonomy" id="2259340"/>
    <lineage>
        <taxon>Bacteria</taxon>
        <taxon>Pseudomonadati</taxon>
        <taxon>Pseudomonadota</taxon>
        <taxon>Alphaproteobacteria</taxon>
        <taxon>Rhodobacterales</taxon>
        <taxon>Paracoccaceae</taxon>
        <taxon>Paracoccus</taxon>
    </lineage>
</organism>
<dbReference type="EMBL" id="CP030918">
    <property type="protein sequence ID" value="AXC50043.1"/>
    <property type="molecule type" value="Genomic_DNA"/>
</dbReference>
<keyword evidence="1" id="KW-0175">Coiled coil</keyword>
<evidence type="ECO:0008006" key="5">
    <source>
        <dbReference type="Google" id="ProtNLM"/>
    </source>
</evidence>
<evidence type="ECO:0000256" key="2">
    <source>
        <dbReference type="SAM" id="MobiDB-lite"/>
    </source>
</evidence>
<keyword evidence="4" id="KW-1185">Reference proteome</keyword>
<dbReference type="AlphaFoldDB" id="A0A344PKY8"/>
<dbReference type="RefSeq" id="WP_114076362.1">
    <property type="nucleotide sequence ID" value="NZ_CP030918.1"/>
</dbReference>
<name>A0A344PKY8_9RHOB</name>
<proteinExistence type="predicted"/>
<protein>
    <recommendedName>
        <fullName evidence="5">ParB/Sulfiredoxin domain-containing protein</fullName>
    </recommendedName>
</protein>
<dbReference type="SUPFAM" id="SSF110849">
    <property type="entry name" value="ParB/Sulfiredoxin"/>
    <property type="match status" value="1"/>
</dbReference>
<feature type="coiled-coil region" evidence="1">
    <location>
        <begin position="224"/>
        <end position="265"/>
    </location>
</feature>
<dbReference type="Proteomes" id="UP000252023">
    <property type="component" value="Chromosome"/>
</dbReference>
<feature type="region of interest" description="Disordered" evidence="2">
    <location>
        <begin position="200"/>
        <end position="220"/>
    </location>
</feature>